<dbReference type="OrthoDB" id="10261375at2759"/>
<accession>A0A0C2WUG0</accession>
<feature type="compositionally biased region" description="Basic and acidic residues" evidence="14">
    <location>
        <begin position="735"/>
        <end position="753"/>
    </location>
</feature>
<evidence type="ECO:0000256" key="8">
    <source>
        <dbReference type="ARBA" id="ARBA00022806"/>
    </source>
</evidence>
<evidence type="ECO:0000256" key="6">
    <source>
        <dbReference type="ARBA" id="ARBA00022741"/>
    </source>
</evidence>
<keyword evidence="19" id="KW-1185">Reference proteome</keyword>
<keyword evidence="7" id="KW-0378">Hydrolase</keyword>
<evidence type="ECO:0000256" key="10">
    <source>
        <dbReference type="ARBA" id="ARBA00022884"/>
    </source>
</evidence>
<evidence type="ECO:0000313" key="18">
    <source>
        <dbReference type="EMBL" id="KIM29803.1"/>
    </source>
</evidence>
<dbReference type="GO" id="GO:0005730">
    <property type="term" value="C:nucleolus"/>
    <property type="evidence" value="ECO:0007669"/>
    <property type="project" value="UniProtKB-SubCell"/>
</dbReference>
<evidence type="ECO:0000256" key="1">
    <source>
        <dbReference type="ARBA" id="ARBA00003706"/>
    </source>
</evidence>
<evidence type="ECO:0000256" key="9">
    <source>
        <dbReference type="ARBA" id="ARBA00022840"/>
    </source>
</evidence>
<feature type="domain" description="Helicase C-terminal" evidence="16">
    <location>
        <begin position="392"/>
        <end position="538"/>
    </location>
</feature>
<organism evidence="18 19">
    <name type="scientific">Serendipita vermifera MAFF 305830</name>
    <dbReference type="NCBI Taxonomy" id="933852"/>
    <lineage>
        <taxon>Eukaryota</taxon>
        <taxon>Fungi</taxon>
        <taxon>Dikarya</taxon>
        <taxon>Basidiomycota</taxon>
        <taxon>Agaricomycotina</taxon>
        <taxon>Agaricomycetes</taxon>
        <taxon>Sebacinales</taxon>
        <taxon>Serendipitaceae</taxon>
        <taxon>Serendipita</taxon>
    </lineage>
</organism>
<keyword evidence="6" id="KW-0547">Nucleotide-binding</keyword>
<dbReference type="PANTHER" id="PTHR47959:SF8">
    <property type="entry name" value="RNA HELICASE"/>
    <property type="match status" value="1"/>
</dbReference>
<keyword evidence="5" id="KW-0690">Ribosome biogenesis</keyword>
<evidence type="ECO:0000256" key="4">
    <source>
        <dbReference type="ARBA" id="ARBA00012552"/>
    </source>
</evidence>
<evidence type="ECO:0000256" key="5">
    <source>
        <dbReference type="ARBA" id="ARBA00022517"/>
    </source>
</evidence>
<dbReference type="InterPro" id="IPR012541">
    <property type="entry name" value="DBP10_C"/>
</dbReference>
<keyword evidence="9" id="KW-0067">ATP-binding</keyword>
<feature type="domain" description="Helicase ATP-binding" evidence="15">
    <location>
        <begin position="132"/>
        <end position="330"/>
    </location>
</feature>
<dbReference type="CDD" id="cd18787">
    <property type="entry name" value="SF2_C_DEAD"/>
    <property type="match status" value="1"/>
</dbReference>
<dbReference type="PROSITE" id="PS51192">
    <property type="entry name" value="HELICASE_ATP_BIND_1"/>
    <property type="match status" value="1"/>
</dbReference>
<feature type="compositionally biased region" description="Basic and acidic residues" evidence="14">
    <location>
        <begin position="957"/>
        <end position="967"/>
    </location>
</feature>
<comment type="similarity">
    <text evidence="3">Belongs to the DEAD box helicase family. DDX54/DBP10 subfamily.</text>
</comment>
<dbReference type="STRING" id="933852.A0A0C2WUG0"/>
<feature type="region of interest" description="Disordered" evidence="14">
    <location>
        <begin position="67"/>
        <end position="93"/>
    </location>
</feature>
<evidence type="ECO:0000256" key="2">
    <source>
        <dbReference type="ARBA" id="ARBA00004123"/>
    </source>
</evidence>
<evidence type="ECO:0000256" key="7">
    <source>
        <dbReference type="ARBA" id="ARBA00022801"/>
    </source>
</evidence>
<dbReference type="Proteomes" id="UP000054097">
    <property type="component" value="Unassembled WGS sequence"/>
</dbReference>
<dbReference type="InterPro" id="IPR011545">
    <property type="entry name" value="DEAD/DEAH_box_helicase_dom"/>
</dbReference>
<dbReference type="HOGENOM" id="CLU_003041_5_2_1"/>
<dbReference type="InterPro" id="IPR014001">
    <property type="entry name" value="Helicase_ATP-bd"/>
</dbReference>
<dbReference type="SMART" id="SM01123">
    <property type="entry name" value="DBP10CT"/>
    <property type="match status" value="1"/>
</dbReference>
<dbReference type="InterPro" id="IPR014014">
    <property type="entry name" value="RNA_helicase_DEAD_Q_motif"/>
</dbReference>
<dbReference type="SMART" id="SM00490">
    <property type="entry name" value="HELICc"/>
    <property type="match status" value="1"/>
</dbReference>
<comment type="function">
    <text evidence="1">ATP-binding RNA helicase involved in the biogenesis of 60S ribosomal subunits and is required for the normal formation of 25S and 5.8S rRNAs.</text>
</comment>
<feature type="region of interest" description="Disordered" evidence="14">
    <location>
        <begin position="1"/>
        <end position="53"/>
    </location>
</feature>
<reference evidence="18 19" key="1">
    <citation type="submission" date="2014-04" db="EMBL/GenBank/DDBJ databases">
        <authorList>
            <consortium name="DOE Joint Genome Institute"/>
            <person name="Kuo A."/>
            <person name="Zuccaro A."/>
            <person name="Kohler A."/>
            <person name="Nagy L.G."/>
            <person name="Floudas D."/>
            <person name="Copeland A."/>
            <person name="Barry K.W."/>
            <person name="Cichocki N."/>
            <person name="Veneault-Fourrey C."/>
            <person name="LaButti K."/>
            <person name="Lindquist E.A."/>
            <person name="Lipzen A."/>
            <person name="Lundell T."/>
            <person name="Morin E."/>
            <person name="Murat C."/>
            <person name="Sun H."/>
            <person name="Tunlid A."/>
            <person name="Henrissat B."/>
            <person name="Grigoriev I.V."/>
            <person name="Hibbett D.S."/>
            <person name="Martin F."/>
            <person name="Nordberg H.P."/>
            <person name="Cantor M.N."/>
            <person name="Hua S.X."/>
        </authorList>
    </citation>
    <scope>NUCLEOTIDE SEQUENCE [LARGE SCALE GENOMIC DNA]</scope>
    <source>
        <strain evidence="18 19">MAFF 305830</strain>
    </source>
</reference>
<reference evidence="19" key="2">
    <citation type="submission" date="2015-01" db="EMBL/GenBank/DDBJ databases">
        <title>Evolutionary Origins and Diversification of the Mycorrhizal Mutualists.</title>
        <authorList>
            <consortium name="DOE Joint Genome Institute"/>
            <consortium name="Mycorrhizal Genomics Consortium"/>
            <person name="Kohler A."/>
            <person name="Kuo A."/>
            <person name="Nagy L.G."/>
            <person name="Floudas D."/>
            <person name="Copeland A."/>
            <person name="Barry K.W."/>
            <person name="Cichocki N."/>
            <person name="Veneault-Fourrey C."/>
            <person name="LaButti K."/>
            <person name="Lindquist E.A."/>
            <person name="Lipzen A."/>
            <person name="Lundell T."/>
            <person name="Morin E."/>
            <person name="Murat C."/>
            <person name="Riley R."/>
            <person name="Ohm R."/>
            <person name="Sun H."/>
            <person name="Tunlid A."/>
            <person name="Henrissat B."/>
            <person name="Grigoriev I.V."/>
            <person name="Hibbett D.S."/>
            <person name="Martin F."/>
        </authorList>
    </citation>
    <scope>NUCLEOTIDE SEQUENCE [LARGE SCALE GENOMIC DNA]</scope>
    <source>
        <strain evidence="19">MAFF 305830</strain>
    </source>
</reference>
<dbReference type="GO" id="GO:0010467">
    <property type="term" value="P:gene expression"/>
    <property type="evidence" value="ECO:0007669"/>
    <property type="project" value="UniProtKB-ARBA"/>
</dbReference>
<dbReference type="GO" id="GO:0042254">
    <property type="term" value="P:ribosome biogenesis"/>
    <property type="evidence" value="ECO:0007669"/>
    <property type="project" value="UniProtKB-KW"/>
</dbReference>
<dbReference type="PANTHER" id="PTHR47959">
    <property type="entry name" value="ATP-DEPENDENT RNA HELICASE RHLE-RELATED"/>
    <property type="match status" value="1"/>
</dbReference>
<protein>
    <recommendedName>
        <fullName evidence="4">RNA helicase</fullName>
        <ecNumber evidence="4">3.6.4.13</ecNumber>
    </recommendedName>
</protein>
<evidence type="ECO:0000313" key="19">
    <source>
        <dbReference type="Proteomes" id="UP000054097"/>
    </source>
</evidence>
<dbReference type="SMART" id="SM00487">
    <property type="entry name" value="DEXDc"/>
    <property type="match status" value="1"/>
</dbReference>
<comment type="catalytic activity">
    <reaction evidence="12">
        <text>ATP + H2O = ADP + phosphate + H(+)</text>
        <dbReference type="Rhea" id="RHEA:13065"/>
        <dbReference type="ChEBI" id="CHEBI:15377"/>
        <dbReference type="ChEBI" id="CHEBI:15378"/>
        <dbReference type="ChEBI" id="CHEBI:30616"/>
        <dbReference type="ChEBI" id="CHEBI:43474"/>
        <dbReference type="ChEBI" id="CHEBI:456216"/>
        <dbReference type="EC" id="3.6.4.13"/>
    </reaction>
</comment>
<evidence type="ECO:0000256" key="3">
    <source>
        <dbReference type="ARBA" id="ARBA00010379"/>
    </source>
</evidence>
<proteinExistence type="inferred from homology"/>
<evidence type="ECO:0000256" key="11">
    <source>
        <dbReference type="ARBA" id="ARBA00023242"/>
    </source>
</evidence>
<dbReference type="EC" id="3.6.4.13" evidence="4"/>
<feature type="domain" description="DEAD-box RNA helicase Q" evidence="17">
    <location>
        <begin position="91"/>
        <end position="119"/>
    </location>
</feature>
<feature type="short sequence motif" description="Q motif" evidence="13">
    <location>
        <begin position="91"/>
        <end position="119"/>
    </location>
</feature>
<dbReference type="PROSITE" id="PS51194">
    <property type="entry name" value="HELICASE_CTER"/>
    <property type="match status" value="1"/>
</dbReference>
<dbReference type="PROSITE" id="PS51195">
    <property type="entry name" value="Q_MOTIF"/>
    <property type="match status" value="1"/>
</dbReference>
<feature type="compositionally biased region" description="Basic residues" evidence="14">
    <location>
        <begin position="968"/>
        <end position="979"/>
    </location>
</feature>
<dbReference type="Pfam" id="PF00270">
    <property type="entry name" value="DEAD"/>
    <property type="match status" value="1"/>
</dbReference>
<comment type="subcellular location">
    <subcellularLocation>
        <location evidence="2">Nucleus</location>
    </subcellularLocation>
</comment>
<dbReference type="InterPro" id="IPR001650">
    <property type="entry name" value="Helicase_C-like"/>
</dbReference>
<evidence type="ECO:0000256" key="14">
    <source>
        <dbReference type="SAM" id="MobiDB-lite"/>
    </source>
</evidence>
<dbReference type="PROSITE" id="PS00039">
    <property type="entry name" value="DEAD_ATP_HELICASE"/>
    <property type="match status" value="1"/>
</dbReference>
<evidence type="ECO:0000256" key="12">
    <source>
        <dbReference type="ARBA" id="ARBA00047984"/>
    </source>
</evidence>
<keyword evidence="10" id="KW-0694">RNA-binding</keyword>
<keyword evidence="11" id="KW-0539">Nucleus</keyword>
<evidence type="ECO:0000259" key="15">
    <source>
        <dbReference type="PROSITE" id="PS51192"/>
    </source>
</evidence>
<dbReference type="EMBL" id="KN824287">
    <property type="protein sequence ID" value="KIM29803.1"/>
    <property type="molecule type" value="Genomic_DNA"/>
</dbReference>
<name>A0A0C2WUG0_SERVB</name>
<feature type="compositionally biased region" description="Basic residues" evidence="14">
    <location>
        <begin position="74"/>
        <end position="83"/>
    </location>
</feature>
<sequence>MLPLKRKRGKLEDDNDSDSNSSFSSASSINDDDFLGGNTKPDNKSDEEEEKEAAFIRESIAKRNIRDGKELLKKTSKVKGKGKAKAEMGGGSFQSMGLHPSLLRSLTVRGYRTPTPIQRATIPSLLSTPSTSGGSGNGRDLVGMARTGSGKTLAYMVPLLHKLGGRHSVIHGARALILVPSRELAVQVLKVGRELARGWRDAGEGGKHEPEGDDDMMAETRGTGGLRWALVVGGEGMDEQFETMANNPDVIIATPGRLLHLLVEMSLSLSTIQYVVFDEADRLFEMGFSQHLTTILEKLPSTRQTVLFSATLPKTLVDFAKAGLQDPKLVRLDSEIKISQDLRMAFWSIREGERDAALLCLLRDVIKVPTKDQLENTKENHESNKKKPKGKGIANAGAALLAPHQTLIFVSTQHHVAYLSHLLTLARYTVSSIHGTLMQAARTDALQTFISGQSTILVTTDVAARGIDIPVLENVVNYDFPVGNRVFVHRVGRTARMGRRGWAWSFVGRDEVPFLLDLQLFLGRPLVDRVSSTGSTPSETAFTTSLVLAPFPRDALDEEIEYIKRLDELNYELGSLRGVMERGTKMYNKTRGKASPVSYERAKDAVKEGKWGFGAGSAASGSGAGVHPAWAMRTGTSSAPRDNRIASASGLSREDLLASLANFKPSETVFEMGTRGKTAGALLMKERRKVLAKAAPKPIPVSTLNEVDDEDDGYESMEDVEMADEQEIQATFGKSKTENNRKASKREPKSFKDEEFYMSHYQKDAETERGYSLRDGATFAEQASQVTFDLTNDTGAAELKRRQSQLKWDRKKKKFVKGDGAGADNVKLIKTESGTKLPISYKSGRYEEWVKGRGRGREIRIGEREKEGARPHQHAGGKRWKHSGVKEAKPLDKLATDYERKMRIMKKKASQGGEDADSAPKGKGKGRAPLGARWKGKPVGKVKNELRNVQQIRKQRGVLEKRREKNARGSKHGKGKGRR</sequence>
<dbReference type="GO" id="GO:0005524">
    <property type="term" value="F:ATP binding"/>
    <property type="evidence" value="ECO:0007669"/>
    <property type="project" value="UniProtKB-KW"/>
</dbReference>
<dbReference type="InterPro" id="IPR050079">
    <property type="entry name" value="DEAD_box_RNA_helicase"/>
</dbReference>
<gene>
    <name evidence="18" type="ORF">M408DRAFT_8043</name>
</gene>
<evidence type="ECO:0000259" key="16">
    <source>
        <dbReference type="PROSITE" id="PS51194"/>
    </source>
</evidence>
<dbReference type="GO" id="GO:0003724">
    <property type="term" value="F:RNA helicase activity"/>
    <property type="evidence" value="ECO:0007669"/>
    <property type="project" value="UniProtKB-EC"/>
</dbReference>
<dbReference type="InterPro" id="IPR027417">
    <property type="entry name" value="P-loop_NTPase"/>
</dbReference>
<dbReference type="AlphaFoldDB" id="A0A0C2WUG0"/>
<dbReference type="GO" id="GO:0005829">
    <property type="term" value="C:cytosol"/>
    <property type="evidence" value="ECO:0007669"/>
    <property type="project" value="TreeGrafter"/>
</dbReference>
<feature type="compositionally biased region" description="Basic and acidic residues" evidence="14">
    <location>
        <begin position="884"/>
        <end position="902"/>
    </location>
</feature>
<feature type="region of interest" description="Disordered" evidence="14">
    <location>
        <begin position="730"/>
        <end position="753"/>
    </location>
</feature>
<dbReference type="Pfam" id="PF00271">
    <property type="entry name" value="Helicase_C"/>
    <property type="match status" value="1"/>
</dbReference>
<dbReference type="GO" id="GO:0003723">
    <property type="term" value="F:RNA binding"/>
    <property type="evidence" value="ECO:0007669"/>
    <property type="project" value="UniProtKB-KW"/>
</dbReference>
<evidence type="ECO:0000259" key="17">
    <source>
        <dbReference type="PROSITE" id="PS51195"/>
    </source>
</evidence>
<dbReference type="GO" id="GO:0016887">
    <property type="term" value="F:ATP hydrolysis activity"/>
    <property type="evidence" value="ECO:0007669"/>
    <property type="project" value="RHEA"/>
</dbReference>
<feature type="compositionally biased region" description="Basic residues" evidence="14">
    <location>
        <begin position="871"/>
        <end position="883"/>
    </location>
</feature>
<evidence type="ECO:0000256" key="13">
    <source>
        <dbReference type="PROSITE-ProRule" id="PRU00552"/>
    </source>
</evidence>
<dbReference type="Gene3D" id="3.40.50.300">
    <property type="entry name" value="P-loop containing nucleotide triphosphate hydrolases"/>
    <property type="match status" value="2"/>
</dbReference>
<feature type="region of interest" description="Disordered" evidence="14">
    <location>
        <begin position="863"/>
        <end position="979"/>
    </location>
</feature>
<dbReference type="SUPFAM" id="SSF52540">
    <property type="entry name" value="P-loop containing nucleoside triphosphate hydrolases"/>
    <property type="match status" value="2"/>
</dbReference>
<dbReference type="Pfam" id="PF08147">
    <property type="entry name" value="DBP10CT"/>
    <property type="match status" value="1"/>
</dbReference>
<dbReference type="InterPro" id="IPR000629">
    <property type="entry name" value="RNA-helicase_DEAD-box_CS"/>
</dbReference>
<keyword evidence="8" id="KW-0347">Helicase</keyword>
<feature type="compositionally biased region" description="Low complexity" evidence="14">
    <location>
        <begin position="18"/>
        <end position="29"/>
    </location>
</feature>